<comment type="subunit">
    <text evidence="2">Monomer. Interacts with PqqE.</text>
</comment>
<dbReference type="Proteomes" id="UP000298860">
    <property type="component" value="Unassembled WGS sequence"/>
</dbReference>
<dbReference type="RefSeq" id="WP_137815697.1">
    <property type="nucleotide sequence ID" value="NZ_BJFL01000027.1"/>
</dbReference>
<accession>A0A4D4JE98</accession>
<proteinExistence type="predicted"/>
<evidence type="ECO:0000256" key="2">
    <source>
        <dbReference type="ARBA" id="ARBA00011741"/>
    </source>
</evidence>
<reference evidence="5" key="1">
    <citation type="submission" date="2019-04" db="EMBL/GenBank/DDBJ databases">
        <title>Draft genome sequence of Pseudonocardiaceae bacterium SL3-2-4.</title>
        <authorList>
            <person name="Ningsih F."/>
            <person name="Yokota A."/>
            <person name="Sakai Y."/>
            <person name="Nanatani K."/>
            <person name="Yabe S."/>
            <person name="Oetari A."/>
            <person name="Sjamsuridzal W."/>
        </authorList>
    </citation>
    <scope>NUCLEOTIDE SEQUENCE [LARGE SCALE GENOMIC DNA]</scope>
    <source>
        <strain evidence="5">SL3-2-4</strain>
    </source>
</reference>
<dbReference type="EMBL" id="BJFL01000027">
    <property type="protein sequence ID" value="GDY32696.1"/>
    <property type="molecule type" value="Genomic_DNA"/>
</dbReference>
<dbReference type="NCBIfam" id="TIGR03859">
    <property type="entry name" value="PQQ_PqqD"/>
    <property type="match status" value="1"/>
</dbReference>
<sequence>MTTQVRSSSHPRLASHVRLTFDRMRGRHLLLAPESVSILNPTGAAILELCDGRRTVAEIVAALRDRYHRVAGDDVTHFLARLAARRYVEVGDD</sequence>
<keyword evidence="3" id="KW-0884">PQQ biosynthesis</keyword>
<evidence type="ECO:0000256" key="1">
    <source>
        <dbReference type="ARBA" id="ARBA00004886"/>
    </source>
</evidence>
<dbReference type="InterPro" id="IPR022479">
    <property type="entry name" value="PqqD_bac"/>
</dbReference>
<keyword evidence="5" id="KW-1185">Reference proteome</keyword>
<evidence type="ECO:0000313" key="4">
    <source>
        <dbReference type="EMBL" id="GDY32696.1"/>
    </source>
</evidence>
<evidence type="ECO:0000313" key="5">
    <source>
        <dbReference type="Proteomes" id="UP000298860"/>
    </source>
</evidence>
<dbReference type="UniPathway" id="UPA00539"/>
<organism evidence="4 5">
    <name type="scientific">Gandjariella thermophila</name>
    <dbReference type="NCBI Taxonomy" id="1931992"/>
    <lineage>
        <taxon>Bacteria</taxon>
        <taxon>Bacillati</taxon>
        <taxon>Actinomycetota</taxon>
        <taxon>Actinomycetes</taxon>
        <taxon>Pseudonocardiales</taxon>
        <taxon>Pseudonocardiaceae</taxon>
        <taxon>Gandjariella</taxon>
    </lineage>
</organism>
<dbReference type="InterPro" id="IPR008792">
    <property type="entry name" value="PQQD"/>
</dbReference>
<protein>
    <submittedName>
        <fullName evidence="4">Pyrroloquinoline quinone biosynthesis protein PqqD</fullName>
    </submittedName>
</protein>
<comment type="pathway">
    <text evidence="1">Cofactor biosynthesis; pyrroloquinoline quinone biosynthesis.</text>
</comment>
<dbReference type="Pfam" id="PF05402">
    <property type="entry name" value="PqqD"/>
    <property type="match status" value="1"/>
</dbReference>
<dbReference type="OrthoDB" id="7995890at2"/>
<dbReference type="Gene3D" id="1.10.10.1150">
    <property type="entry name" value="Coenzyme PQQ synthesis protein D (PqqD)"/>
    <property type="match status" value="1"/>
</dbReference>
<gene>
    <name evidence="4" type="ORF">GTS_43290</name>
</gene>
<evidence type="ECO:0000256" key="3">
    <source>
        <dbReference type="ARBA" id="ARBA00022905"/>
    </source>
</evidence>
<dbReference type="AlphaFoldDB" id="A0A4D4JE98"/>
<name>A0A4D4JE98_9PSEU</name>
<dbReference type="InterPro" id="IPR041881">
    <property type="entry name" value="PqqD_sf"/>
</dbReference>
<comment type="caution">
    <text evidence="4">The sequence shown here is derived from an EMBL/GenBank/DDBJ whole genome shotgun (WGS) entry which is preliminary data.</text>
</comment>
<dbReference type="GO" id="GO:0048038">
    <property type="term" value="F:quinone binding"/>
    <property type="evidence" value="ECO:0007669"/>
    <property type="project" value="InterPro"/>
</dbReference>
<dbReference type="GO" id="GO:0018189">
    <property type="term" value="P:pyrroloquinoline quinone biosynthetic process"/>
    <property type="evidence" value="ECO:0007669"/>
    <property type="project" value="UniProtKB-UniPathway"/>
</dbReference>